<organism evidence="8">
    <name type="scientific">Lactococcus cremoris subsp. cremoris IBB477</name>
    <dbReference type="NCBI Taxonomy" id="1449093"/>
    <lineage>
        <taxon>Bacteria</taxon>
        <taxon>Bacillati</taxon>
        <taxon>Bacillota</taxon>
        <taxon>Bacilli</taxon>
        <taxon>Lactobacillales</taxon>
        <taxon>Streptococcaceae</taxon>
        <taxon>Lactococcus</taxon>
        <taxon>Lactococcus cremoris subsp. cremoris</taxon>
    </lineage>
</organism>
<dbReference type="SUPFAM" id="SSF56349">
    <property type="entry name" value="DNA breaking-rejoining enzymes"/>
    <property type="match status" value="1"/>
</dbReference>
<dbReference type="Pfam" id="PF00589">
    <property type="entry name" value="Phage_integrase"/>
    <property type="match status" value="1"/>
</dbReference>
<accession>A0A1E7G507</accession>
<dbReference type="RefSeq" id="WP_011676611.1">
    <property type="nucleotide sequence ID" value="NZ_CM007353.1"/>
</dbReference>
<dbReference type="PROSITE" id="PS51898">
    <property type="entry name" value="TYR_RECOMBINASE"/>
    <property type="match status" value="1"/>
</dbReference>
<dbReference type="Gene3D" id="1.10.443.10">
    <property type="entry name" value="Intergrase catalytic core"/>
    <property type="match status" value="1"/>
</dbReference>
<dbReference type="InterPro" id="IPR004107">
    <property type="entry name" value="Integrase_SAM-like_N"/>
</dbReference>
<dbReference type="InterPro" id="IPR044068">
    <property type="entry name" value="CB"/>
</dbReference>
<keyword evidence="2" id="KW-0229">DNA integration</keyword>
<feature type="domain" description="Tyr recombinase" evidence="6">
    <location>
        <begin position="170"/>
        <end position="367"/>
    </location>
</feature>
<dbReference type="InterPro" id="IPR002104">
    <property type="entry name" value="Integrase_catalytic"/>
</dbReference>
<dbReference type="InterPro" id="IPR010998">
    <property type="entry name" value="Integrase_recombinase_N"/>
</dbReference>
<feature type="domain" description="Core-binding (CB)" evidence="7">
    <location>
        <begin position="64"/>
        <end position="142"/>
    </location>
</feature>
<evidence type="ECO:0000256" key="3">
    <source>
        <dbReference type="ARBA" id="ARBA00023125"/>
    </source>
</evidence>
<dbReference type="PROSITE" id="PS51900">
    <property type="entry name" value="CB"/>
    <property type="match status" value="1"/>
</dbReference>
<evidence type="ECO:0000256" key="1">
    <source>
        <dbReference type="ARBA" id="ARBA00008857"/>
    </source>
</evidence>
<evidence type="ECO:0000313" key="8">
    <source>
        <dbReference type="EMBL" id="OEU40056.1"/>
    </source>
</evidence>
<dbReference type="Proteomes" id="UP000176236">
    <property type="component" value="Chromosome"/>
</dbReference>
<dbReference type="InterPro" id="IPR011010">
    <property type="entry name" value="DNA_brk_join_enz"/>
</dbReference>
<comment type="similarity">
    <text evidence="1">Belongs to the 'phage' integrase family.</text>
</comment>
<sequence>MYIKKLKNEKYQFILKYQDREGKTQKASITLKGNTKAIQKQALEKLKEKVQLNLNKADIVVKDSTLNIVYEQWLVTLVNQVRNNSYTSYISAIKSFVKKYSNWNIRDIKPIHIQNYLVTNGWKIKTIKHKKVILYSLFDYARKMTYIELNPVNNVVLPKHNSSVEDFEISENKTITYDELKIVLEYCHKHNKNQRLTLIIEFLFLTGLRLEELGGLQKSSVDFKKQTIKIKHVIDTKAIGDNSRKLYLPKTFASRREIYVNDRCIEILKWFFDNSLDDDFVFTTMIGTTVKQSATYLFVRNVCEASLGKQKNRKYNVHMLRHAHISLLAELDIPIKATMKRVGHSQESTTLRIYSHVSQKMNDSIMRKLNEI</sequence>
<proteinExistence type="inferred from homology"/>
<evidence type="ECO:0000259" key="6">
    <source>
        <dbReference type="PROSITE" id="PS51898"/>
    </source>
</evidence>
<dbReference type="InterPro" id="IPR013762">
    <property type="entry name" value="Integrase-like_cat_sf"/>
</dbReference>
<dbReference type="CDD" id="cd01189">
    <property type="entry name" value="INT_ICEBs1_C_like"/>
    <property type="match status" value="1"/>
</dbReference>
<dbReference type="Gene3D" id="1.10.150.130">
    <property type="match status" value="1"/>
</dbReference>
<dbReference type="PANTHER" id="PTHR30629:SF2">
    <property type="entry name" value="PROPHAGE INTEGRASE INTS-RELATED"/>
    <property type="match status" value="1"/>
</dbReference>
<comment type="caution">
    <text evidence="8">The sequence shown here is derived from an EMBL/GenBank/DDBJ whole genome shotgun (WGS) entry which is preliminary data.</text>
</comment>
<dbReference type="GO" id="GO:0003677">
    <property type="term" value="F:DNA binding"/>
    <property type="evidence" value="ECO:0007669"/>
    <property type="project" value="UniProtKB-UniRule"/>
</dbReference>
<evidence type="ECO:0000256" key="5">
    <source>
        <dbReference type="PROSITE-ProRule" id="PRU01248"/>
    </source>
</evidence>
<keyword evidence="3 5" id="KW-0238">DNA-binding</keyword>
<dbReference type="GO" id="GO:0006310">
    <property type="term" value="P:DNA recombination"/>
    <property type="evidence" value="ECO:0007669"/>
    <property type="project" value="UniProtKB-KW"/>
</dbReference>
<dbReference type="Pfam" id="PF14659">
    <property type="entry name" value="Phage_int_SAM_3"/>
    <property type="match status" value="1"/>
</dbReference>
<dbReference type="PANTHER" id="PTHR30629">
    <property type="entry name" value="PROPHAGE INTEGRASE"/>
    <property type="match status" value="1"/>
</dbReference>
<dbReference type="EMBL" id="JMMZ01000013">
    <property type="protein sequence ID" value="OEU40056.1"/>
    <property type="molecule type" value="Genomic_DNA"/>
</dbReference>
<evidence type="ECO:0000259" key="7">
    <source>
        <dbReference type="PROSITE" id="PS51900"/>
    </source>
</evidence>
<dbReference type="GO" id="GO:0015074">
    <property type="term" value="P:DNA integration"/>
    <property type="evidence" value="ECO:0007669"/>
    <property type="project" value="UniProtKB-KW"/>
</dbReference>
<name>A0A1E7G507_LACLC</name>
<dbReference type="AlphaFoldDB" id="A0A1E7G507"/>
<keyword evidence="4" id="KW-0233">DNA recombination</keyword>
<protein>
    <submittedName>
        <fullName evidence="8">Integrase</fullName>
    </submittedName>
</protein>
<dbReference type="InterPro" id="IPR050808">
    <property type="entry name" value="Phage_Integrase"/>
</dbReference>
<gene>
    <name evidence="8" type="ORF">AJ89_05195</name>
</gene>
<evidence type="ECO:0000256" key="4">
    <source>
        <dbReference type="ARBA" id="ARBA00023172"/>
    </source>
</evidence>
<reference evidence="8" key="1">
    <citation type="journal article" date="2016" name="Appl. Microbiol. Biotechnol.">
        <title>Adhesion of the genome-sequenced Lactococcus lactis subsp. cremoris IBB477 strain is mediated by specific molecular determinants.</title>
        <authorList>
            <person name="Radziwill-Bienkowska J.M."/>
            <person name="Le D.T."/>
            <person name="Szczesny P."/>
            <person name="Duviau M.P."/>
            <person name="Aleksandrzak-Piekarczyk T."/>
            <person name="Loubiere P."/>
            <person name="Mercier-Bonin M."/>
            <person name="Bardowski J.K."/>
            <person name="Kowalczyk M."/>
        </authorList>
    </citation>
    <scope>NUCLEOTIDE SEQUENCE [LARGE SCALE GENOMIC DNA]</scope>
    <source>
        <strain evidence="8">IBB477</strain>
    </source>
</reference>
<evidence type="ECO:0000256" key="2">
    <source>
        <dbReference type="ARBA" id="ARBA00022908"/>
    </source>
</evidence>